<dbReference type="EMBL" id="QCXX01000001">
    <property type="protein sequence ID" value="PUV26367.1"/>
    <property type="molecule type" value="Genomic_DNA"/>
</dbReference>
<dbReference type="InterPro" id="IPR008969">
    <property type="entry name" value="CarboxyPept-like_regulatory"/>
</dbReference>
<accession>A0A363P043</accession>
<dbReference type="RefSeq" id="WP_108632657.1">
    <property type="nucleotide sequence ID" value="NZ_QCXX01000001.1"/>
</dbReference>
<dbReference type="InterPro" id="IPR011662">
    <property type="entry name" value="Secretin/TonB_short_N"/>
</dbReference>
<dbReference type="SUPFAM" id="SSF56935">
    <property type="entry name" value="Porins"/>
    <property type="match status" value="1"/>
</dbReference>
<organism evidence="6 7">
    <name type="scientific">Sphingobacterium athyrii</name>
    <dbReference type="NCBI Taxonomy" id="2152717"/>
    <lineage>
        <taxon>Bacteria</taxon>
        <taxon>Pseudomonadati</taxon>
        <taxon>Bacteroidota</taxon>
        <taxon>Sphingobacteriia</taxon>
        <taxon>Sphingobacteriales</taxon>
        <taxon>Sphingobacteriaceae</taxon>
        <taxon>Sphingobacterium</taxon>
    </lineage>
</organism>
<dbReference type="NCBIfam" id="TIGR04056">
    <property type="entry name" value="OMP_RagA_SusC"/>
    <property type="match status" value="1"/>
</dbReference>
<dbReference type="SMART" id="SM00965">
    <property type="entry name" value="STN"/>
    <property type="match status" value="1"/>
</dbReference>
<dbReference type="PROSITE" id="PS52016">
    <property type="entry name" value="TONB_DEPENDENT_REC_3"/>
    <property type="match status" value="1"/>
</dbReference>
<dbReference type="Pfam" id="PF07715">
    <property type="entry name" value="Plug"/>
    <property type="match status" value="1"/>
</dbReference>
<dbReference type="OrthoDB" id="604358at2"/>
<dbReference type="InterPro" id="IPR037066">
    <property type="entry name" value="Plug_dom_sf"/>
</dbReference>
<evidence type="ECO:0000313" key="7">
    <source>
        <dbReference type="Proteomes" id="UP000250831"/>
    </source>
</evidence>
<keyword evidence="7" id="KW-1185">Reference proteome</keyword>
<evidence type="ECO:0000313" key="6">
    <source>
        <dbReference type="EMBL" id="PUV26367.1"/>
    </source>
</evidence>
<evidence type="ECO:0000256" key="2">
    <source>
        <dbReference type="ARBA" id="ARBA00023136"/>
    </source>
</evidence>
<reference evidence="6 7" key="1">
    <citation type="submission" date="2018-04" db="EMBL/GenBank/DDBJ databases">
        <title>Sphingobacterium sp. M46 Genome.</title>
        <authorList>
            <person name="Cheng J."/>
            <person name="Li Y."/>
        </authorList>
    </citation>
    <scope>NUCLEOTIDE SEQUENCE [LARGE SCALE GENOMIC DNA]</scope>
    <source>
        <strain evidence="6 7">M46</strain>
    </source>
</reference>
<dbReference type="InterPro" id="IPR023996">
    <property type="entry name" value="TonB-dep_OMP_SusC/RagA"/>
</dbReference>
<keyword evidence="4" id="KW-0812">Transmembrane</keyword>
<keyword evidence="4" id="KW-1134">Transmembrane beta strand</keyword>
<keyword evidence="1 4" id="KW-0813">Transport</keyword>
<dbReference type="NCBIfam" id="TIGR04057">
    <property type="entry name" value="SusC_RagA_signa"/>
    <property type="match status" value="1"/>
</dbReference>
<feature type="domain" description="Secretin/TonB short N-terminal" evidence="5">
    <location>
        <begin position="73"/>
        <end position="124"/>
    </location>
</feature>
<gene>
    <name evidence="6" type="ORF">DCO56_05310</name>
</gene>
<keyword evidence="2 4" id="KW-0472">Membrane</keyword>
<dbReference type="InterPro" id="IPR023997">
    <property type="entry name" value="TonB-dep_OMP_SusC/RagA_CS"/>
</dbReference>
<dbReference type="Gene3D" id="2.170.130.10">
    <property type="entry name" value="TonB-dependent receptor, plug domain"/>
    <property type="match status" value="1"/>
</dbReference>
<evidence type="ECO:0000259" key="5">
    <source>
        <dbReference type="SMART" id="SM00965"/>
    </source>
</evidence>
<dbReference type="AlphaFoldDB" id="A0A363P043"/>
<protein>
    <submittedName>
        <fullName evidence="6">SusC/RagA family TonB-linked outer membrane protein</fullName>
    </submittedName>
</protein>
<evidence type="ECO:0000256" key="3">
    <source>
        <dbReference type="ARBA" id="ARBA00023237"/>
    </source>
</evidence>
<name>A0A363P043_9SPHI</name>
<dbReference type="SUPFAM" id="SSF49464">
    <property type="entry name" value="Carboxypeptidase regulatory domain-like"/>
    <property type="match status" value="1"/>
</dbReference>
<dbReference type="InterPro" id="IPR039426">
    <property type="entry name" value="TonB-dep_rcpt-like"/>
</dbReference>
<dbReference type="GO" id="GO:0009279">
    <property type="term" value="C:cell outer membrane"/>
    <property type="evidence" value="ECO:0007669"/>
    <property type="project" value="UniProtKB-SubCell"/>
</dbReference>
<dbReference type="Pfam" id="PF13715">
    <property type="entry name" value="CarbopepD_reg_2"/>
    <property type="match status" value="1"/>
</dbReference>
<evidence type="ECO:0000256" key="1">
    <source>
        <dbReference type="ARBA" id="ARBA00022448"/>
    </source>
</evidence>
<dbReference type="Gene3D" id="3.55.50.30">
    <property type="match status" value="1"/>
</dbReference>
<comment type="subcellular location">
    <subcellularLocation>
        <location evidence="4">Cell outer membrane</location>
        <topology evidence="4">Multi-pass membrane protein</topology>
    </subcellularLocation>
</comment>
<dbReference type="Proteomes" id="UP000250831">
    <property type="component" value="Unassembled WGS sequence"/>
</dbReference>
<proteinExistence type="inferred from homology"/>
<keyword evidence="3 4" id="KW-0998">Cell outer membrane</keyword>
<comment type="similarity">
    <text evidence="4">Belongs to the TonB-dependent receptor family.</text>
</comment>
<comment type="caution">
    <text evidence="6">The sequence shown here is derived from an EMBL/GenBank/DDBJ whole genome shotgun (WGS) entry which is preliminary data.</text>
</comment>
<dbReference type="Gene3D" id="2.60.40.1120">
    <property type="entry name" value="Carboxypeptidase-like, regulatory domain"/>
    <property type="match status" value="1"/>
</dbReference>
<dbReference type="InterPro" id="IPR012910">
    <property type="entry name" value="Plug_dom"/>
</dbReference>
<sequence length="1204" mass="135260">MQKYKKKRYGDPMPKSTISTKKEFAMKMSLAIPLLLASNLQLSAITFGQGVNFQKKNAKLETILKVFEEQSGYNILYKAALLNDAKRIDVNYKNVPFEYALKDVLANYQIVYKIMDNNVVLSRPASTPTATSWNRYVAGLNHTVVLQQRSVAGNVVDSKGNPISNVTITEKGTENRITSDENGQFEIRLKTNNDQLIFSMLGYQSKEINVSGQNKIQVRLDMAITAMDEVVVVGYGEQKKVNLTGAVSQISGKEFEDRPVTQLTQALQGNIPNLNIVFGSGKPGTSGSVNVRGNTSINGGGPLILIDGILGTLDRVNPNDVESVTVLKDASAAAVYGARGAFGVVLVTTKKGGKNGKTSIEYNNNIGFTTHATNTDFITSGYWNAKINDDAMYNALGYRTTRYTDEDYEELLARVNDKTENPDRPWVVVKKDASGNDIYRYYANFDWFNYLYKKTRPKNEHNLSFSGSSGNTRYAVSGSKASEQGIFNIDPDKFGRYNLRANIASDIRSWLTISNSTHFFKSTYDWAGLENNFSTVANNVSNSPTYHYHAMYVPRNPDGTLTGYSGINSYPIGYGLHNALESGTMRGYTRGTEFTNMTEAVLKLGKGLSLTGNYSYREYRSDYSYRQTKQYYSKYPGQLELSSLGALNQDKLRENMGKYAWHFINIFATYQKDFGDHHLTMMGGFNQEDRFYKRIGGIGQDLLSENLNDLDLVIGEKQFEAGGDEWAVRGGFYRANYDYKGKYLLEVSGRYDGTSRFPKHSRFGFFPSFSAGWRISEEKFFAPLKDKVNNLKIRYSYGSLGNQEVDTYAYISSMGTGQISYLVNGQKLNVANSPAPVAPTLTWEEITTSNIGLDFSLFNNKLDFQSDFYVRQTKGMLSKGKTQPAVFGASEPKENAADLKTKGFELSLLWKDRFDVGGRPFNYSVRAMLSDYQAEITKFANDAGLLSNYYKGQKLGEIWGYHYDGFFKTTEEAQEYAKHVNQDQINRRRVQAPTADLRMLQAGDIKILDLNGDGIIDAGDNTLSNPGDRTIIGNDQPRYSYGLNLGANWNGIDLSAFFQGIGKQNWYPNLEAQAFWSVYARPYDSFIPANFQDKIWAPENPDAYFPFLRGYTAQNSELSVANDMYIQNISYLKLRNLTVGYTFPVALTEKAKINKLRLFFSGENLHTWTKLKTDYIDPEQVMSDNTGRSYPVGRVYSFGAQLSF</sequence>
<dbReference type="Pfam" id="PF07660">
    <property type="entry name" value="STN"/>
    <property type="match status" value="1"/>
</dbReference>
<evidence type="ECO:0000256" key="4">
    <source>
        <dbReference type="PROSITE-ProRule" id="PRU01360"/>
    </source>
</evidence>